<dbReference type="InterPro" id="IPR029296">
    <property type="entry name" value="Bcl-2-like_put"/>
</dbReference>
<dbReference type="PANTHER" id="PTHR37335:SF1">
    <property type="entry name" value="RIKEN CDNA 1700003F12 GENE"/>
    <property type="match status" value="1"/>
</dbReference>
<dbReference type="AlphaFoldDB" id="A0A4X1T415"/>
<feature type="region of interest" description="Disordered" evidence="1">
    <location>
        <begin position="1"/>
        <end position="60"/>
    </location>
</feature>
<name>A0A4X1T415_PIG</name>
<proteinExistence type="predicted"/>
<accession>A0A4X1T415</accession>
<organism evidence="2 3">
    <name type="scientific">Sus scrofa</name>
    <name type="common">Pig</name>
    <dbReference type="NCBI Taxonomy" id="9823"/>
    <lineage>
        <taxon>Eukaryota</taxon>
        <taxon>Metazoa</taxon>
        <taxon>Chordata</taxon>
        <taxon>Craniata</taxon>
        <taxon>Vertebrata</taxon>
        <taxon>Euteleostomi</taxon>
        <taxon>Mammalia</taxon>
        <taxon>Eutheria</taxon>
        <taxon>Laurasiatheria</taxon>
        <taxon>Artiodactyla</taxon>
        <taxon>Suina</taxon>
        <taxon>Suidae</taxon>
        <taxon>Sus</taxon>
    </lineage>
</organism>
<evidence type="ECO:0000313" key="3">
    <source>
        <dbReference type="Proteomes" id="UP000314985"/>
    </source>
</evidence>
<protein>
    <submittedName>
        <fullName evidence="2">Uncharacterized protein</fullName>
    </submittedName>
</protein>
<evidence type="ECO:0000256" key="1">
    <source>
        <dbReference type="SAM" id="MobiDB-lite"/>
    </source>
</evidence>
<feature type="compositionally biased region" description="Polar residues" evidence="1">
    <location>
        <begin position="33"/>
        <end position="42"/>
    </location>
</feature>
<dbReference type="PANTHER" id="PTHR37335">
    <property type="entry name" value="RIKEN CDNA 1700003F12 GENE"/>
    <property type="match status" value="1"/>
</dbReference>
<dbReference type="Pfam" id="PF15318">
    <property type="entry name" value="Bclt"/>
    <property type="match status" value="1"/>
</dbReference>
<sequence length="232" mass="25161">MRSQCDLPGTEPGHGALGQRAEQRQHGLVTSPAIGNNSSHQWTKVPKQACKERPPNMDKAQRQQQFFNISSERSQAPCAGARVGEGSSIKAGRTKIMLLFSLDKRQQLAQARAGPGELTRRLDEDAAAAQVGAPKAPPTLRGAGDGAERCESARARETKLLVLLLLLLLLDARLQEVGRRAAGGARVGGGAKAAQGWPRLYARLLTENPADRDVDLVEEQPCKRRRCPRPRL</sequence>
<evidence type="ECO:0000313" key="2">
    <source>
        <dbReference type="Ensembl" id="ENSSSCP00070009489.1"/>
    </source>
</evidence>
<feature type="region of interest" description="Disordered" evidence="1">
    <location>
        <begin position="126"/>
        <end position="148"/>
    </location>
</feature>
<dbReference type="Proteomes" id="UP000314985">
    <property type="component" value="Chromosome 17"/>
</dbReference>
<reference evidence="2" key="2">
    <citation type="submission" date="2025-08" db="UniProtKB">
        <authorList>
            <consortium name="Ensembl"/>
        </authorList>
    </citation>
    <scope>IDENTIFICATION</scope>
</reference>
<feature type="compositionally biased region" description="Basic and acidic residues" evidence="1">
    <location>
        <begin position="49"/>
        <end position="60"/>
    </location>
</feature>
<dbReference type="Ensembl" id="ENSSSCT00070011528.1">
    <property type="protein sequence ID" value="ENSSSCP00070009489.1"/>
    <property type="gene ID" value="ENSSSCG00070006057.1"/>
</dbReference>
<reference evidence="2 3" key="1">
    <citation type="submission" date="2017-08" db="EMBL/GenBank/DDBJ databases">
        <title>USMARCv1.0.</title>
        <authorList>
            <person name="Hannum G.I."/>
            <person name="Koren S."/>
            <person name="Schroeder S.G."/>
            <person name="Chin S.C."/>
            <person name="Nonneman D.J."/>
            <person name="Becker S.A."/>
            <person name="Rosen B.D."/>
            <person name="Bickhart D.M."/>
            <person name="Putnam N.H."/>
            <person name="Green R.E."/>
            <person name="Tuggle C.K."/>
            <person name="Liu H."/>
            <person name="Rohrer G.A."/>
            <person name="Warr A."/>
            <person name="Hall R."/>
            <person name="Kim K."/>
            <person name="Hume D.A."/>
            <person name="Talbot R."/>
            <person name="Chow W."/>
            <person name="Howe K."/>
            <person name="Schwartz A.S."/>
            <person name="Watson M."/>
            <person name="Archibald A.L."/>
            <person name="Phillippy A.M."/>
            <person name="Smith T.P.L."/>
        </authorList>
    </citation>
    <scope>NUCLEOTIDE SEQUENCE [LARGE SCALE GENOMIC DNA]</scope>
</reference>